<name>A0A7L9GJV3_9PSED</name>
<feature type="region of interest" description="Disordered" evidence="1">
    <location>
        <begin position="282"/>
        <end position="398"/>
    </location>
</feature>
<dbReference type="AlphaFoldDB" id="A0A7L9GJV3"/>
<reference evidence="2" key="1">
    <citation type="submission" date="2020-09" db="EMBL/GenBank/DDBJ databases">
        <title>Complete genome sequence of Pseudomonas taiwanensis CC, a plant growth-promoting and biotite-weathering strain.</title>
        <authorList>
            <person name="Cheng C."/>
        </authorList>
    </citation>
    <scope>NUCLEOTIDE SEQUENCE [LARGE SCALE GENOMIC DNA]</scope>
    <source>
        <strain evidence="2">WRS8</strain>
    </source>
</reference>
<feature type="compositionally biased region" description="Low complexity" evidence="1">
    <location>
        <begin position="328"/>
        <end position="343"/>
    </location>
</feature>
<organism evidence="2 3">
    <name type="scientific">Pseudomonas taiwanensis</name>
    <dbReference type="NCBI Taxonomy" id="470150"/>
    <lineage>
        <taxon>Bacteria</taxon>
        <taxon>Pseudomonadati</taxon>
        <taxon>Pseudomonadota</taxon>
        <taxon>Gammaproteobacteria</taxon>
        <taxon>Pseudomonadales</taxon>
        <taxon>Pseudomonadaceae</taxon>
        <taxon>Pseudomonas</taxon>
    </lineage>
</organism>
<keyword evidence="3" id="KW-1185">Reference proteome</keyword>
<evidence type="ECO:0008006" key="4">
    <source>
        <dbReference type="Google" id="ProtNLM"/>
    </source>
</evidence>
<gene>
    <name evidence="2" type="ORF">ICN73_07940</name>
</gene>
<dbReference type="KEGG" id="ptai:ICN73_07940"/>
<evidence type="ECO:0000256" key="1">
    <source>
        <dbReference type="SAM" id="MobiDB-lite"/>
    </source>
</evidence>
<dbReference type="EMBL" id="CP062699">
    <property type="protein sequence ID" value="QOJ92790.1"/>
    <property type="molecule type" value="Genomic_DNA"/>
</dbReference>
<evidence type="ECO:0000313" key="3">
    <source>
        <dbReference type="Proteomes" id="UP000593847"/>
    </source>
</evidence>
<dbReference type="Proteomes" id="UP000593847">
    <property type="component" value="Chromosome"/>
</dbReference>
<accession>A0A7L9GJV3</accession>
<sequence>MKIDVMMRDIRVIPLDKIKLDQENVRFGNDVAQNQREAIKLMLSAPEDAKKLLRLAEHIAEHGLDPTELQLVTPDDDGNFIVLEGNRRLTALKLLQRPDLCPSDRGYKGFLKAHNSLANGVPESLQCSVVATRVDGDMWIELKHTGENRGVGRVGWDSDIRDERRARTTGIESIGRQVRNLITENQHIFSSKAELDVFEVDVTTLTRIFSSSLGQSTFRLKVENKLLVPQLPLEHIAPSLEFLLDMFVSHGYNVNDVRKHENQVITLGHIPPEILPHKLAEAAKAKPAPSPRPTPEATKPEVIPATGTTDQGTSDVNSPPPEITPSAPSGGNNPVIPPNVGVPTEGKGTEQENGSKVVDANTPPAQPGVPQAPQLPAGGSSTQGGNAKPVPEPQQEPGIRAKPQVRARKYLTPFSLKITNSRINSIYNELRTVLRVDECPNATAITFRVFMETTCDEYIQLQKDAGTPIKRWDTNQELRGGGNGDKLVLKVQSVVKHLEAEKRMPAPAAKAIFKRASSYDQPGSVDHFNLFVHGTHSIPLPSELKDIAEEYRPMLEAIWR</sequence>
<dbReference type="SUPFAM" id="SSF110849">
    <property type="entry name" value="ParB/Sulfiredoxin"/>
    <property type="match status" value="1"/>
</dbReference>
<evidence type="ECO:0000313" key="2">
    <source>
        <dbReference type="EMBL" id="QOJ92790.1"/>
    </source>
</evidence>
<proteinExistence type="predicted"/>
<feature type="compositionally biased region" description="Polar residues" evidence="1">
    <location>
        <begin position="306"/>
        <end position="317"/>
    </location>
</feature>
<dbReference type="InterPro" id="IPR036086">
    <property type="entry name" value="ParB/Sulfiredoxin_sf"/>
</dbReference>
<protein>
    <recommendedName>
        <fullName evidence="4">ParB/Sulfiredoxin domain-containing protein</fullName>
    </recommendedName>
</protein>
<feature type="compositionally biased region" description="Low complexity" evidence="1">
    <location>
        <begin position="368"/>
        <end position="379"/>
    </location>
</feature>
<dbReference type="RefSeq" id="WP_192907627.1">
    <property type="nucleotide sequence ID" value="NZ_CP062699.1"/>
</dbReference>